<evidence type="ECO:0000313" key="3">
    <source>
        <dbReference type="Proteomes" id="UP000199110"/>
    </source>
</evidence>
<keyword evidence="1" id="KW-0812">Transmembrane</keyword>
<dbReference type="InterPro" id="IPR045936">
    <property type="entry name" value="DUF6356"/>
</dbReference>
<feature type="transmembrane region" description="Helical" evidence="1">
    <location>
        <begin position="28"/>
        <end position="53"/>
    </location>
</feature>
<accession>A0A1I3NNF1</accession>
<gene>
    <name evidence="2" type="ORF">SAMN04488095_2202</name>
</gene>
<dbReference type="Pfam" id="PF19883">
    <property type="entry name" value="DUF6356"/>
    <property type="match status" value="1"/>
</dbReference>
<name>A0A1I3NNF1_9RHOB</name>
<evidence type="ECO:0008006" key="4">
    <source>
        <dbReference type="Google" id="ProtNLM"/>
    </source>
</evidence>
<dbReference type="EMBL" id="FORA01000002">
    <property type="protein sequence ID" value="SFJ10702.1"/>
    <property type="molecule type" value="Genomic_DNA"/>
</dbReference>
<reference evidence="2 3" key="1">
    <citation type="submission" date="2016-10" db="EMBL/GenBank/DDBJ databases">
        <authorList>
            <person name="de Groot N.N."/>
        </authorList>
    </citation>
    <scope>NUCLEOTIDE SEQUENCE [LARGE SCALE GENOMIC DNA]</scope>
    <source>
        <strain evidence="2 3">DSM 19073</strain>
    </source>
</reference>
<keyword evidence="1" id="KW-0472">Membrane</keyword>
<dbReference type="AlphaFoldDB" id="A0A1I3NNF1"/>
<keyword evidence="3" id="KW-1185">Reference proteome</keyword>
<dbReference type="Proteomes" id="UP000199110">
    <property type="component" value="Unassembled WGS sequence"/>
</dbReference>
<protein>
    <recommendedName>
        <fullName evidence="4">Capsule biosynthesis protein</fullName>
    </recommendedName>
</protein>
<evidence type="ECO:0000313" key="2">
    <source>
        <dbReference type="EMBL" id="SFJ10702.1"/>
    </source>
</evidence>
<dbReference type="STRING" id="390807.SAMN04488095_2202"/>
<evidence type="ECO:0000256" key="1">
    <source>
        <dbReference type="SAM" id="Phobius"/>
    </source>
</evidence>
<sequence>MTQIAQFIRGFHDHPASVDETYFGHMRFAFGFAGLLFAAGLAALIHALIPPLFETTASRLIRKMHARIEARH</sequence>
<proteinExistence type="predicted"/>
<keyword evidence="1" id="KW-1133">Transmembrane helix</keyword>
<organism evidence="2 3">
    <name type="scientific">Jannaschia pohangensis</name>
    <dbReference type="NCBI Taxonomy" id="390807"/>
    <lineage>
        <taxon>Bacteria</taxon>
        <taxon>Pseudomonadati</taxon>
        <taxon>Pseudomonadota</taxon>
        <taxon>Alphaproteobacteria</taxon>
        <taxon>Rhodobacterales</taxon>
        <taxon>Roseobacteraceae</taxon>
        <taxon>Jannaschia</taxon>
    </lineage>
</organism>
<dbReference type="RefSeq" id="WP_092780127.1">
    <property type="nucleotide sequence ID" value="NZ_FORA01000002.1"/>
</dbReference>